<dbReference type="AlphaFoldDB" id="A0A2V1CZI5"/>
<name>A0A2V1CZI5_9PLEO</name>
<feature type="region of interest" description="Disordered" evidence="1">
    <location>
        <begin position="49"/>
        <end position="68"/>
    </location>
</feature>
<gene>
    <name evidence="2" type="ORF">DM02DRAFT_734263</name>
</gene>
<sequence length="351" mass="38990">MECQTCSSVFQTADILNEHVGYYQSRAQYLLRELAICLAHAGAHDDDDNINIDRDSDKDTSSNFEEVDDGLTDHDLRCPLQTCERLTEFTTLKELQRHYAIHVSCHEVCKLCSRVFDRASTYLHHTCKKQGDLNGSVLRRRKTVRKKVDRSLIKARNSNNHEKKRPNPMDLNTPHVKRRKIAEPVISEHQALDRNDEGQITTPGGIALSTMQPPSFFQIDEGTISNNADMFPENPTGTSDIAPASIPHDVSEYSNFTETPLLDIQAPYAYASSNVEYGSKAPAMYSEIAFGSKAPAMCMNTAFGSKMPAMYSGTVFGSKAPLMCSNIVGSIPLYDQGSVLAPETGNWAENE</sequence>
<evidence type="ECO:0000256" key="1">
    <source>
        <dbReference type="SAM" id="MobiDB-lite"/>
    </source>
</evidence>
<organism evidence="2 3">
    <name type="scientific">Periconia macrospinosa</name>
    <dbReference type="NCBI Taxonomy" id="97972"/>
    <lineage>
        <taxon>Eukaryota</taxon>
        <taxon>Fungi</taxon>
        <taxon>Dikarya</taxon>
        <taxon>Ascomycota</taxon>
        <taxon>Pezizomycotina</taxon>
        <taxon>Dothideomycetes</taxon>
        <taxon>Pleosporomycetidae</taxon>
        <taxon>Pleosporales</taxon>
        <taxon>Massarineae</taxon>
        <taxon>Periconiaceae</taxon>
        <taxon>Periconia</taxon>
    </lineage>
</organism>
<dbReference type="OrthoDB" id="5406221at2759"/>
<evidence type="ECO:0000313" key="3">
    <source>
        <dbReference type="Proteomes" id="UP000244855"/>
    </source>
</evidence>
<feature type="region of interest" description="Disordered" evidence="1">
    <location>
        <begin position="154"/>
        <end position="177"/>
    </location>
</feature>
<keyword evidence="3" id="KW-1185">Reference proteome</keyword>
<reference evidence="2 3" key="1">
    <citation type="journal article" date="2018" name="Sci. Rep.">
        <title>Comparative genomics provides insights into the lifestyle and reveals functional heterogeneity of dark septate endophytic fungi.</title>
        <authorList>
            <person name="Knapp D.G."/>
            <person name="Nemeth J.B."/>
            <person name="Barry K."/>
            <person name="Hainaut M."/>
            <person name="Henrissat B."/>
            <person name="Johnson J."/>
            <person name="Kuo A."/>
            <person name="Lim J.H.P."/>
            <person name="Lipzen A."/>
            <person name="Nolan M."/>
            <person name="Ohm R.A."/>
            <person name="Tamas L."/>
            <person name="Grigoriev I.V."/>
            <person name="Spatafora J.W."/>
            <person name="Nagy L.G."/>
            <person name="Kovacs G.M."/>
        </authorList>
    </citation>
    <scope>NUCLEOTIDE SEQUENCE [LARGE SCALE GENOMIC DNA]</scope>
    <source>
        <strain evidence="2 3">DSE2036</strain>
    </source>
</reference>
<dbReference type="EMBL" id="KZ805931">
    <property type="protein sequence ID" value="PVH91197.1"/>
    <property type="molecule type" value="Genomic_DNA"/>
</dbReference>
<dbReference type="Proteomes" id="UP000244855">
    <property type="component" value="Unassembled WGS sequence"/>
</dbReference>
<proteinExistence type="predicted"/>
<accession>A0A2V1CZI5</accession>
<protein>
    <submittedName>
        <fullName evidence="2">Uncharacterized protein</fullName>
    </submittedName>
</protein>
<evidence type="ECO:0000313" key="2">
    <source>
        <dbReference type="EMBL" id="PVH91197.1"/>
    </source>
</evidence>
<feature type="compositionally biased region" description="Basic and acidic residues" evidence="1">
    <location>
        <begin position="51"/>
        <end position="60"/>
    </location>
</feature>